<comment type="similarity">
    <text evidence="2">Belongs to the YkuD family.</text>
</comment>
<keyword evidence="3" id="KW-0328">Glycosyltransferase</keyword>
<keyword evidence="13" id="KW-1185">Reference proteome</keyword>
<dbReference type="InterPro" id="IPR005490">
    <property type="entry name" value="LD_TPept_cat_dom"/>
</dbReference>
<comment type="pathway">
    <text evidence="1 9">Cell wall biogenesis; peptidoglycan biosynthesis.</text>
</comment>
<dbReference type="SUPFAM" id="SSF141523">
    <property type="entry name" value="L,D-transpeptidase catalytic domain-like"/>
    <property type="match status" value="1"/>
</dbReference>
<evidence type="ECO:0000256" key="7">
    <source>
        <dbReference type="ARBA" id="ARBA00022984"/>
    </source>
</evidence>
<comment type="caution">
    <text evidence="12">The sequence shown here is derived from an EMBL/GenBank/DDBJ whole genome shotgun (WGS) entry which is preliminary data.</text>
</comment>
<dbReference type="GO" id="GO:0071972">
    <property type="term" value="F:peptidoglycan L,D-transpeptidase activity"/>
    <property type="evidence" value="ECO:0007669"/>
    <property type="project" value="TreeGrafter"/>
</dbReference>
<dbReference type="PANTHER" id="PTHR30582">
    <property type="entry name" value="L,D-TRANSPEPTIDASE"/>
    <property type="match status" value="1"/>
</dbReference>
<keyword evidence="8 9" id="KW-0961">Cell wall biogenesis/degradation</keyword>
<dbReference type="Pfam" id="PF03734">
    <property type="entry name" value="YkuD"/>
    <property type="match status" value="1"/>
</dbReference>
<name>A0A4R7K033_9GAMM</name>
<dbReference type="AlphaFoldDB" id="A0A4R7K033"/>
<dbReference type="PANTHER" id="PTHR30582:SF24">
    <property type="entry name" value="L,D-TRANSPEPTIDASE ERFK_SRFK-RELATED"/>
    <property type="match status" value="1"/>
</dbReference>
<dbReference type="InterPro" id="IPR050979">
    <property type="entry name" value="LD-transpeptidase"/>
</dbReference>
<evidence type="ECO:0000256" key="3">
    <source>
        <dbReference type="ARBA" id="ARBA00022676"/>
    </source>
</evidence>
<evidence type="ECO:0000313" key="13">
    <source>
        <dbReference type="Proteomes" id="UP000295830"/>
    </source>
</evidence>
<keyword evidence="10" id="KW-0732">Signal</keyword>
<dbReference type="GO" id="GO:0018104">
    <property type="term" value="P:peptidoglycan-protein cross-linking"/>
    <property type="evidence" value="ECO:0007669"/>
    <property type="project" value="TreeGrafter"/>
</dbReference>
<dbReference type="GO" id="GO:0008360">
    <property type="term" value="P:regulation of cell shape"/>
    <property type="evidence" value="ECO:0007669"/>
    <property type="project" value="UniProtKB-UniRule"/>
</dbReference>
<keyword evidence="7 9" id="KW-0573">Peptidoglycan synthesis</keyword>
<dbReference type="CDD" id="cd16913">
    <property type="entry name" value="YkuD_like"/>
    <property type="match status" value="1"/>
</dbReference>
<proteinExistence type="inferred from homology"/>
<dbReference type="PROSITE" id="PS52029">
    <property type="entry name" value="LD_TPASE"/>
    <property type="match status" value="1"/>
</dbReference>
<keyword evidence="4" id="KW-0808">Transferase</keyword>
<dbReference type="UniPathway" id="UPA00219"/>
<feature type="active site" description="Nucleophile" evidence="9">
    <location>
        <position position="202"/>
    </location>
</feature>
<dbReference type="GO" id="GO:0005576">
    <property type="term" value="C:extracellular region"/>
    <property type="evidence" value="ECO:0007669"/>
    <property type="project" value="TreeGrafter"/>
</dbReference>
<dbReference type="RefSeq" id="WP_133734584.1">
    <property type="nucleotide sequence ID" value="NZ_SOAX01000001.1"/>
</dbReference>
<evidence type="ECO:0000256" key="9">
    <source>
        <dbReference type="PROSITE-ProRule" id="PRU01373"/>
    </source>
</evidence>
<dbReference type="GO" id="GO:0071555">
    <property type="term" value="P:cell wall organization"/>
    <property type="evidence" value="ECO:0007669"/>
    <property type="project" value="UniProtKB-UniRule"/>
</dbReference>
<dbReference type="EMBL" id="SOAX01000001">
    <property type="protein sequence ID" value="TDT44172.1"/>
    <property type="molecule type" value="Genomic_DNA"/>
</dbReference>
<feature type="domain" description="L,D-TPase catalytic" evidence="11">
    <location>
        <begin position="93"/>
        <end position="226"/>
    </location>
</feature>
<evidence type="ECO:0000256" key="5">
    <source>
        <dbReference type="ARBA" id="ARBA00022801"/>
    </source>
</evidence>
<evidence type="ECO:0000256" key="1">
    <source>
        <dbReference type="ARBA" id="ARBA00004752"/>
    </source>
</evidence>
<evidence type="ECO:0000313" key="12">
    <source>
        <dbReference type="EMBL" id="TDT44172.1"/>
    </source>
</evidence>
<keyword evidence="5" id="KW-0378">Hydrolase</keyword>
<protein>
    <submittedName>
        <fullName evidence="12">L,D-transpeptidase ErfK/SrfK</fullName>
    </submittedName>
</protein>
<dbReference type="Proteomes" id="UP000295830">
    <property type="component" value="Unassembled WGS sequence"/>
</dbReference>
<feature type="chain" id="PRO_5020837350" evidence="10">
    <location>
        <begin position="22"/>
        <end position="306"/>
    </location>
</feature>
<dbReference type="GO" id="GO:0016757">
    <property type="term" value="F:glycosyltransferase activity"/>
    <property type="evidence" value="ECO:0007669"/>
    <property type="project" value="UniProtKB-KW"/>
</dbReference>
<evidence type="ECO:0000259" key="11">
    <source>
        <dbReference type="PROSITE" id="PS52029"/>
    </source>
</evidence>
<keyword evidence="6 9" id="KW-0133">Cell shape</keyword>
<reference evidence="12 13" key="1">
    <citation type="submission" date="2019-03" db="EMBL/GenBank/DDBJ databases">
        <title>Genomic Encyclopedia of Type Strains, Phase IV (KMG-IV): sequencing the most valuable type-strain genomes for metagenomic binning, comparative biology and taxonomic classification.</title>
        <authorList>
            <person name="Goeker M."/>
        </authorList>
    </citation>
    <scope>NUCLEOTIDE SEQUENCE [LARGE SCALE GENOMIC DNA]</scope>
    <source>
        <strain evidence="12 13">DSM 15505</strain>
    </source>
</reference>
<feature type="signal peptide" evidence="10">
    <location>
        <begin position="1"/>
        <end position="21"/>
    </location>
</feature>
<sequence>MRLKHCVCLLLLATLPGLSPAQSFEWQAGDRVIGTPTWTTTEYEDTFASIGEEHGFGFLELVRANPEVDPWLPGDGTRIRLPSRHLLPSGPHEGIVINLAEYRLYHFRGGQVVTYPVGIGNTNNPSPLTRTSIRMRLESPAWYPPESIRTEARNEGNPLPAVIPPGPANPLGPFALQLEEDGYLIHGTNKRFGVGQQVSHGCIRMFNDHIEELVWEVEKGSSVRIVEEPVKTAVSNGTVWLQIHGQRESLTESDRDELWRKAEKATQRVRDRHPGVEINRKRLLEAVEQADGIARRVGMVTGISPG</sequence>
<accession>A0A4R7K033</accession>
<dbReference type="OrthoDB" id="9787225at2"/>
<gene>
    <name evidence="12" type="ORF">DES49_0272</name>
</gene>
<organism evidence="12 13">
    <name type="scientific">Halospina denitrificans</name>
    <dbReference type="NCBI Taxonomy" id="332522"/>
    <lineage>
        <taxon>Bacteria</taxon>
        <taxon>Pseudomonadati</taxon>
        <taxon>Pseudomonadota</taxon>
        <taxon>Gammaproteobacteria</taxon>
        <taxon>Halospina</taxon>
    </lineage>
</organism>
<evidence type="ECO:0000256" key="10">
    <source>
        <dbReference type="SAM" id="SignalP"/>
    </source>
</evidence>
<evidence type="ECO:0000256" key="6">
    <source>
        <dbReference type="ARBA" id="ARBA00022960"/>
    </source>
</evidence>
<evidence type="ECO:0000256" key="2">
    <source>
        <dbReference type="ARBA" id="ARBA00005992"/>
    </source>
</evidence>
<dbReference type="Gene3D" id="2.40.440.10">
    <property type="entry name" value="L,D-transpeptidase catalytic domain-like"/>
    <property type="match status" value="1"/>
</dbReference>
<evidence type="ECO:0000256" key="8">
    <source>
        <dbReference type="ARBA" id="ARBA00023316"/>
    </source>
</evidence>
<feature type="active site" description="Proton donor/acceptor" evidence="9">
    <location>
        <position position="186"/>
    </location>
</feature>
<evidence type="ECO:0000256" key="4">
    <source>
        <dbReference type="ARBA" id="ARBA00022679"/>
    </source>
</evidence>
<dbReference type="InterPro" id="IPR038063">
    <property type="entry name" value="Transpep_catalytic_dom"/>
</dbReference>